<comment type="caution">
    <text evidence="2">The sequence shown here is derived from an EMBL/GenBank/DDBJ whole genome shotgun (WGS) entry which is preliminary data.</text>
</comment>
<dbReference type="Proteomes" id="UP000234474">
    <property type="component" value="Unassembled WGS sequence"/>
</dbReference>
<evidence type="ECO:0000313" key="2">
    <source>
        <dbReference type="EMBL" id="PKX93434.1"/>
    </source>
</evidence>
<protein>
    <submittedName>
        <fullName evidence="2">Uncharacterized protein</fullName>
    </submittedName>
</protein>
<evidence type="ECO:0000313" key="3">
    <source>
        <dbReference type="Proteomes" id="UP000234474"/>
    </source>
</evidence>
<dbReference type="RefSeq" id="XP_024682029.1">
    <property type="nucleotide sequence ID" value="XM_024827796.1"/>
</dbReference>
<gene>
    <name evidence="2" type="ORF">P174DRAFT_443314</name>
</gene>
<organism evidence="2 3">
    <name type="scientific">Aspergillus novofumigatus (strain IBT 16806)</name>
    <dbReference type="NCBI Taxonomy" id="1392255"/>
    <lineage>
        <taxon>Eukaryota</taxon>
        <taxon>Fungi</taxon>
        <taxon>Dikarya</taxon>
        <taxon>Ascomycota</taxon>
        <taxon>Pezizomycotina</taxon>
        <taxon>Eurotiomycetes</taxon>
        <taxon>Eurotiomycetidae</taxon>
        <taxon>Eurotiales</taxon>
        <taxon>Aspergillaceae</taxon>
        <taxon>Aspergillus</taxon>
        <taxon>Aspergillus subgen. Fumigati</taxon>
    </lineage>
</organism>
<evidence type="ECO:0000256" key="1">
    <source>
        <dbReference type="SAM" id="MobiDB-lite"/>
    </source>
</evidence>
<accession>A0A2I1C730</accession>
<sequence>MYDQHSQALSTRRAPLETGSRKRSGLFVIFKRIDLRLVPKHSTITDAPRDGTSVTASRDAVVAAYTWVVNGRGQ</sequence>
<dbReference type="EMBL" id="MSZS01000005">
    <property type="protein sequence ID" value="PKX93434.1"/>
    <property type="molecule type" value="Genomic_DNA"/>
</dbReference>
<feature type="region of interest" description="Disordered" evidence="1">
    <location>
        <begin position="1"/>
        <end position="20"/>
    </location>
</feature>
<dbReference type="AlphaFoldDB" id="A0A2I1C730"/>
<reference evidence="3" key="1">
    <citation type="journal article" date="2018" name="Proc. Natl. Acad. Sci. U.S.A.">
        <title>Linking secondary metabolites to gene clusters through genome sequencing of six diverse Aspergillus species.</title>
        <authorList>
            <person name="Kaerboelling I."/>
            <person name="Vesth T.C."/>
            <person name="Frisvad J.C."/>
            <person name="Nybo J.L."/>
            <person name="Theobald S."/>
            <person name="Kuo A."/>
            <person name="Bowyer P."/>
            <person name="Matsuda Y."/>
            <person name="Mondo S."/>
            <person name="Lyhne E.K."/>
            <person name="Kogle M.E."/>
            <person name="Clum A."/>
            <person name="Lipzen A."/>
            <person name="Salamov A."/>
            <person name="Ngan C.Y."/>
            <person name="Daum C."/>
            <person name="Chiniquy J."/>
            <person name="Barry K."/>
            <person name="LaButti K."/>
            <person name="Haridas S."/>
            <person name="Simmons B.A."/>
            <person name="Magnuson J.K."/>
            <person name="Mortensen U.H."/>
            <person name="Larsen T.O."/>
            <person name="Grigoriev I.V."/>
            <person name="Baker S.E."/>
            <person name="Andersen M.R."/>
        </authorList>
    </citation>
    <scope>NUCLEOTIDE SEQUENCE [LARGE SCALE GENOMIC DNA]</scope>
    <source>
        <strain evidence="3">IBT 16806</strain>
    </source>
</reference>
<dbReference type="VEuPathDB" id="FungiDB:P174DRAFT_443314"/>
<keyword evidence="3" id="KW-1185">Reference proteome</keyword>
<proteinExistence type="predicted"/>
<name>A0A2I1C730_ASPN1</name>
<feature type="compositionally biased region" description="Polar residues" evidence="1">
    <location>
        <begin position="1"/>
        <end position="10"/>
    </location>
</feature>
<dbReference type="GeneID" id="36535121"/>